<evidence type="ECO:0000256" key="3">
    <source>
        <dbReference type="ARBA" id="ARBA00006936"/>
    </source>
</evidence>
<dbReference type="InterPro" id="IPR029061">
    <property type="entry name" value="THDP-binding"/>
</dbReference>
<dbReference type="Gene3D" id="3.40.50.970">
    <property type="match status" value="1"/>
</dbReference>
<protein>
    <recommendedName>
        <fullName evidence="4">oxoglutarate dehydrogenase (succinyl-transferring)</fullName>
        <ecNumber evidence="4">1.2.4.2</ecNumber>
    </recommendedName>
</protein>
<dbReference type="NCBIfam" id="NF008907">
    <property type="entry name" value="PRK12270.1"/>
    <property type="match status" value="1"/>
</dbReference>
<dbReference type="GO" id="GO:0045252">
    <property type="term" value="C:oxoglutarate dehydrogenase complex"/>
    <property type="evidence" value="ECO:0007669"/>
    <property type="project" value="TreeGrafter"/>
</dbReference>
<dbReference type="NCBIfam" id="TIGR00239">
    <property type="entry name" value="2oxo_dh_E1"/>
    <property type="match status" value="1"/>
</dbReference>
<dbReference type="CDD" id="cd02016">
    <property type="entry name" value="TPP_E1_OGDC_like"/>
    <property type="match status" value="1"/>
</dbReference>
<dbReference type="InterPro" id="IPR042179">
    <property type="entry name" value="KGD_C_sf"/>
</dbReference>
<dbReference type="Pfam" id="PF00676">
    <property type="entry name" value="E1_dh"/>
    <property type="match status" value="1"/>
</dbReference>
<keyword evidence="10" id="KW-1185">Reference proteome</keyword>
<comment type="function">
    <text evidence="2">E1 component of the 2-oxoglutarate dehydrogenase (OGDH) complex which catalyzes the decarboxylation of 2-oxoglutarate, the first step in the conversion of 2-oxoglutarate to succinyl-CoA and CO(2).</text>
</comment>
<dbReference type="EC" id="1.2.4.2" evidence="4"/>
<organism evidence="9 10">
    <name type="scientific">Cerasicoccus arenae</name>
    <dbReference type="NCBI Taxonomy" id="424488"/>
    <lineage>
        <taxon>Bacteria</taxon>
        <taxon>Pseudomonadati</taxon>
        <taxon>Verrucomicrobiota</taxon>
        <taxon>Opitutia</taxon>
        <taxon>Puniceicoccales</taxon>
        <taxon>Cerasicoccaceae</taxon>
        <taxon>Cerasicoccus</taxon>
    </lineage>
</organism>
<dbReference type="InterPro" id="IPR011603">
    <property type="entry name" value="2oxoglutarate_DH_E1"/>
</dbReference>
<evidence type="ECO:0000256" key="2">
    <source>
        <dbReference type="ARBA" id="ARBA00003906"/>
    </source>
</evidence>
<dbReference type="GO" id="GO:0030976">
    <property type="term" value="F:thiamine pyrophosphate binding"/>
    <property type="evidence" value="ECO:0007669"/>
    <property type="project" value="InterPro"/>
</dbReference>
<dbReference type="PANTHER" id="PTHR23152:SF4">
    <property type="entry name" value="2-OXOADIPATE DEHYDROGENASE COMPLEX COMPONENT E1"/>
    <property type="match status" value="1"/>
</dbReference>
<comment type="similarity">
    <text evidence="3">Belongs to the alpha-ketoglutarate dehydrogenase family.</text>
</comment>
<dbReference type="InterPro" id="IPR031717">
    <property type="entry name" value="ODO-1/KGD_C"/>
</dbReference>
<accession>A0A8J3DG94</accession>
<evidence type="ECO:0000256" key="7">
    <source>
        <dbReference type="SAM" id="MobiDB-lite"/>
    </source>
</evidence>
<dbReference type="Proteomes" id="UP000642829">
    <property type="component" value="Unassembled WGS sequence"/>
</dbReference>
<evidence type="ECO:0000259" key="8">
    <source>
        <dbReference type="SMART" id="SM00861"/>
    </source>
</evidence>
<dbReference type="InterPro" id="IPR005475">
    <property type="entry name" value="Transketolase-like_Pyr-bd"/>
</dbReference>
<dbReference type="AlphaFoldDB" id="A0A8J3DG94"/>
<dbReference type="EMBL" id="BMXG01000006">
    <property type="protein sequence ID" value="GHB98141.1"/>
    <property type="molecule type" value="Genomic_DNA"/>
</dbReference>
<comment type="caution">
    <text evidence="9">The sequence shown here is derived from an EMBL/GenBank/DDBJ whole genome shotgun (WGS) entry which is preliminary data.</text>
</comment>
<comment type="cofactor">
    <cofactor evidence="1">
        <name>thiamine diphosphate</name>
        <dbReference type="ChEBI" id="CHEBI:58937"/>
    </cofactor>
</comment>
<evidence type="ECO:0000256" key="1">
    <source>
        <dbReference type="ARBA" id="ARBA00001964"/>
    </source>
</evidence>
<dbReference type="SMART" id="SM00861">
    <property type="entry name" value="Transket_pyr"/>
    <property type="match status" value="1"/>
</dbReference>
<dbReference type="Gene3D" id="3.40.50.12470">
    <property type="match status" value="1"/>
</dbReference>
<dbReference type="NCBIfam" id="NF006914">
    <property type="entry name" value="PRK09404.1"/>
    <property type="match status" value="1"/>
</dbReference>
<evidence type="ECO:0000313" key="9">
    <source>
        <dbReference type="EMBL" id="GHB98141.1"/>
    </source>
</evidence>
<dbReference type="InterPro" id="IPR001017">
    <property type="entry name" value="DH_E1"/>
</dbReference>
<dbReference type="PIRSF" id="PIRSF000157">
    <property type="entry name" value="Oxoglu_dh_E1"/>
    <property type="match status" value="1"/>
</dbReference>
<feature type="compositionally biased region" description="Polar residues" evidence="7">
    <location>
        <begin position="511"/>
        <end position="527"/>
    </location>
</feature>
<proteinExistence type="inferred from homology"/>
<sequence>MKNLGIANRWNADLIDQNYEQWLDSPDSLDDHWRAFFEGFELAQQLGSSGVSAASSTTPESLEGLDAIVQSRVIGAVYAYRSIGHTQAHFNPLVPNPVPNPRLSLERLGLDHVDTSREYHTGNYLGGVFMPVSTLLERLSETYCAHVGCEYIHIQETPKRRWIQSAIEPTNFHPEFTREEKLRMLDKVMQGEIFERFLHTRYVGQKRFSLEGAETLIAALDLLIQDCPKNGVEEIVMGMAHRGRLNVLANILGKSYQYLFREFSENYIPESIHGDGDVKYHLGFESTLKTLAGPEIELRLAANPSHLEAVDPVVEGKARARQRIRGDLERKRVLPLLIHGDAAFAGQGVVAETFNLAKLKGYRTGGTIHVVINNQIGFTTDPRDSRSSRYCTDIAKMIDVPIFHVNGDDPLAVCSVMRLAAKYRQEFADDVVIDMYCYRRHGHNESDEPGFTQPDLYQRLSKHPAISEALKQRLISEQVISEQEADQLTEAYQKDLNDAFLDVKKEEEKNSNGNGKATKLHGSSGTIQPPYDFKPAKTGLKVKDLRQIARRLTDIPGNFKANSKIARQLAQKWKNFEKGEGIDWSFAESLAFGALLMDGTPVRLSGQDSERGTFSQRHTAWYDSETRTRYVPLVNLDPNQATFCVHNSSLSEAAILGFDYGYSIDYPDMLAIWEAQFGDFANGAQVHFDQFIASSESKWGRMSGLVMLLPHGYEGQGPEHSSARLERYLQACAENNIQVAMMTTPAQYFHIIRRQKMRTFQKPLIIMAPKSLLRHKLCVSTVEELTDGVFHEILDDNAPPKKAERVVFCSGKVYYDLIAYREENAITNTAIVRVEQLYPFNEKVCGEILAKYKGYKQLVWCQEEPQNMGAWNFIYHYLKKVAGVDPIFAGRYAAASPAPGSLAIHKIEQQTLVEEAFGKA</sequence>
<dbReference type="RefSeq" id="WP_189513084.1">
    <property type="nucleotide sequence ID" value="NZ_BMXG01000006.1"/>
</dbReference>
<feature type="region of interest" description="Disordered" evidence="7">
    <location>
        <begin position="506"/>
        <end position="533"/>
    </location>
</feature>
<evidence type="ECO:0000256" key="6">
    <source>
        <dbReference type="ARBA" id="ARBA00023052"/>
    </source>
</evidence>
<reference evidence="9" key="2">
    <citation type="submission" date="2020-09" db="EMBL/GenBank/DDBJ databases">
        <authorList>
            <person name="Sun Q."/>
            <person name="Kim S."/>
        </authorList>
    </citation>
    <scope>NUCLEOTIDE SEQUENCE</scope>
    <source>
        <strain evidence="9">KCTC 12870</strain>
    </source>
</reference>
<name>A0A8J3DG94_9BACT</name>
<feature type="domain" description="Transketolase-like pyrimidine-binding" evidence="8">
    <location>
        <begin position="582"/>
        <end position="775"/>
    </location>
</feature>
<evidence type="ECO:0000256" key="5">
    <source>
        <dbReference type="ARBA" id="ARBA00023002"/>
    </source>
</evidence>
<dbReference type="GO" id="GO:0005829">
    <property type="term" value="C:cytosol"/>
    <property type="evidence" value="ECO:0007669"/>
    <property type="project" value="TreeGrafter"/>
</dbReference>
<evidence type="ECO:0000313" key="10">
    <source>
        <dbReference type="Proteomes" id="UP000642829"/>
    </source>
</evidence>
<gene>
    <name evidence="9" type="primary">sucA</name>
    <name evidence="9" type="ORF">GCM10007047_12660</name>
</gene>
<reference evidence="9" key="1">
    <citation type="journal article" date="2014" name="Int. J. Syst. Evol. Microbiol.">
        <title>Complete genome sequence of Corynebacterium casei LMG S-19264T (=DSM 44701T), isolated from a smear-ripened cheese.</title>
        <authorList>
            <consortium name="US DOE Joint Genome Institute (JGI-PGF)"/>
            <person name="Walter F."/>
            <person name="Albersmeier A."/>
            <person name="Kalinowski J."/>
            <person name="Ruckert C."/>
        </authorList>
    </citation>
    <scope>NUCLEOTIDE SEQUENCE</scope>
    <source>
        <strain evidence="9">KCTC 12870</strain>
    </source>
</reference>
<keyword evidence="6" id="KW-0786">Thiamine pyrophosphate</keyword>
<dbReference type="Pfam" id="PF16870">
    <property type="entry name" value="OxoGdeHyase_C"/>
    <property type="match status" value="1"/>
</dbReference>
<dbReference type="Gene3D" id="3.40.50.11610">
    <property type="entry name" value="Multifunctional 2-oxoglutarate metabolism enzyme, C-terminal domain"/>
    <property type="match status" value="1"/>
</dbReference>
<dbReference type="GO" id="GO:0004591">
    <property type="term" value="F:oxoglutarate dehydrogenase (succinyl-transferring) activity"/>
    <property type="evidence" value="ECO:0007669"/>
    <property type="project" value="UniProtKB-EC"/>
</dbReference>
<dbReference type="InterPro" id="IPR032106">
    <property type="entry name" value="2-oxogl_dehyd_N"/>
</dbReference>
<dbReference type="Pfam" id="PF02779">
    <property type="entry name" value="Transket_pyr"/>
    <property type="match status" value="1"/>
</dbReference>
<evidence type="ECO:0000256" key="4">
    <source>
        <dbReference type="ARBA" id="ARBA00012280"/>
    </source>
</evidence>
<dbReference type="Gene3D" id="1.10.287.1150">
    <property type="entry name" value="TPP helical domain"/>
    <property type="match status" value="1"/>
</dbReference>
<dbReference type="PANTHER" id="PTHR23152">
    <property type="entry name" value="2-OXOGLUTARATE DEHYDROGENASE"/>
    <property type="match status" value="1"/>
</dbReference>
<dbReference type="SUPFAM" id="SSF52518">
    <property type="entry name" value="Thiamin diphosphate-binding fold (THDP-binding)"/>
    <property type="match status" value="2"/>
</dbReference>
<keyword evidence="5" id="KW-0560">Oxidoreductase</keyword>
<dbReference type="Pfam" id="PF16078">
    <property type="entry name" value="2-oxogl_dehyd_N"/>
    <property type="match status" value="1"/>
</dbReference>
<dbReference type="GO" id="GO:0006099">
    <property type="term" value="P:tricarboxylic acid cycle"/>
    <property type="evidence" value="ECO:0007669"/>
    <property type="project" value="TreeGrafter"/>
</dbReference>